<evidence type="ECO:0000313" key="3">
    <source>
        <dbReference type="Proteomes" id="UP000694560"/>
    </source>
</evidence>
<feature type="compositionally biased region" description="Low complexity" evidence="1">
    <location>
        <begin position="101"/>
        <end position="114"/>
    </location>
</feature>
<feature type="compositionally biased region" description="Pro residues" evidence="1">
    <location>
        <begin position="80"/>
        <end position="92"/>
    </location>
</feature>
<reference evidence="2" key="1">
    <citation type="submission" date="2025-08" db="UniProtKB">
        <authorList>
            <consortium name="Ensembl"/>
        </authorList>
    </citation>
    <scope>IDENTIFICATION</scope>
</reference>
<feature type="region of interest" description="Disordered" evidence="1">
    <location>
        <begin position="30"/>
        <end position="57"/>
    </location>
</feature>
<evidence type="ECO:0000256" key="1">
    <source>
        <dbReference type="SAM" id="MobiDB-lite"/>
    </source>
</evidence>
<feature type="compositionally biased region" description="Polar residues" evidence="1">
    <location>
        <begin position="124"/>
        <end position="135"/>
    </location>
</feature>
<name>A0A8C5UN89_9PASS</name>
<dbReference type="AlphaFoldDB" id="A0A8C5UN89"/>
<sequence>MTARESSRELAAPEAEVYIRTFKEQMHLELELPKISGNRPTSPKISPRSSPRNSPCFFRKLLVNKSIRQRRRFTVAHTWPQPPLDPQAPAPRPGTRSAPTSGHSQRSGSRSSNRSDSDYDLSPKTMSRNSSLPTSSPIPSFKYSHFLQNSAEELSKPYSGITEKLCCIYIYNSAVPHPVLCGGLFPRTDWKMS</sequence>
<dbReference type="OrthoDB" id="6111453at2759"/>
<feature type="region of interest" description="Disordered" evidence="1">
    <location>
        <begin position="74"/>
        <end position="135"/>
    </location>
</feature>
<dbReference type="Ensembl" id="ENSMCST00000023588.1">
    <property type="protein sequence ID" value="ENSMCSP00000023006.1"/>
    <property type="gene ID" value="ENSMCSG00000016000.1"/>
</dbReference>
<reference evidence="2" key="2">
    <citation type="submission" date="2025-09" db="UniProtKB">
        <authorList>
            <consortium name="Ensembl"/>
        </authorList>
    </citation>
    <scope>IDENTIFICATION</scope>
</reference>
<accession>A0A8C5UN89</accession>
<dbReference type="Proteomes" id="UP000694560">
    <property type="component" value="Unplaced"/>
</dbReference>
<feature type="compositionally biased region" description="Polar residues" evidence="1">
    <location>
        <begin position="38"/>
        <end position="53"/>
    </location>
</feature>
<protein>
    <submittedName>
        <fullName evidence="2">Uncharacterized protein</fullName>
    </submittedName>
</protein>
<organism evidence="2 3">
    <name type="scientific">Malurus cyaneus samueli</name>
    <dbReference type="NCBI Taxonomy" id="2593467"/>
    <lineage>
        <taxon>Eukaryota</taxon>
        <taxon>Metazoa</taxon>
        <taxon>Chordata</taxon>
        <taxon>Craniata</taxon>
        <taxon>Vertebrata</taxon>
        <taxon>Euteleostomi</taxon>
        <taxon>Archelosauria</taxon>
        <taxon>Archosauria</taxon>
        <taxon>Dinosauria</taxon>
        <taxon>Saurischia</taxon>
        <taxon>Theropoda</taxon>
        <taxon>Coelurosauria</taxon>
        <taxon>Aves</taxon>
        <taxon>Neognathae</taxon>
        <taxon>Neoaves</taxon>
        <taxon>Telluraves</taxon>
        <taxon>Australaves</taxon>
        <taxon>Passeriformes</taxon>
        <taxon>Meliphagoidea</taxon>
        <taxon>Maluridae</taxon>
        <taxon>Malurus</taxon>
    </lineage>
</organism>
<proteinExistence type="predicted"/>
<keyword evidence="3" id="KW-1185">Reference proteome</keyword>
<evidence type="ECO:0000313" key="2">
    <source>
        <dbReference type="Ensembl" id="ENSMCSP00000023006.1"/>
    </source>
</evidence>